<accession>A0A517P2S6</accession>
<dbReference type="OrthoDB" id="259030at2"/>
<dbReference type="EMBL" id="CP036526">
    <property type="protein sequence ID" value="QDT13648.1"/>
    <property type="molecule type" value="Genomic_DNA"/>
</dbReference>
<dbReference type="RefSeq" id="WP_145421389.1">
    <property type="nucleotide sequence ID" value="NZ_CP036526.1"/>
</dbReference>
<proteinExistence type="predicted"/>
<dbReference type="AlphaFoldDB" id="A0A517P2S6"/>
<evidence type="ECO:0000313" key="2">
    <source>
        <dbReference type="Proteomes" id="UP000319817"/>
    </source>
</evidence>
<name>A0A517P2S6_9BACT</name>
<dbReference type="Proteomes" id="UP000319817">
    <property type="component" value="Chromosome"/>
</dbReference>
<reference evidence="1 2" key="1">
    <citation type="submission" date="2019-02" db="EMBL/GenBank/DDBJ databases">
        <title>Deep-cultivation of Planctomycetes and their phenomic and genomic characterization uncovers novel biology.</title>
        <authorList>
            <person name="Wiegand S."/>
            <person name="Jogler M."/>
            <person name="Boedeker C."/>
            <person name="Pinto D."/>
            <person name="Vollmers J."/>
            <person name="Rivas-Marin E."/>
            <person name="Kohn T."/>
            <person name="Peeters S.H."/>
            <person name="Heuer A."/>
            <person name="Rast P."/>
            <person name="Oberbeckmann S."/>
            <person name="Bunk B."/>
            <person name="Jeske O."/>
            <person name="Meyerdierks A."/>
            <person name="Storesund J.E."/>
            <person name="Kallscheuer N."/>
            <person name="Luecker S."/>
            <person name="Lage O.M."/>
            <person name="Pohl T."/>
            <person name="Merkel B.J."/>
            <person name="Hornburger P."/>
            <person name="Mueller R.-W."/>
            <person name="Bruemmer F."/>
            <person name="Labrenz M."/>
            <person name="Spormann A.M."/>
            <person name="Op den Camp H."/>
            <person name="Overmann J."/>
            <person name="Amann R."/>
            <person name="Jetten M.S.M."/>
            <person name="Mascher T."/>
            <person name="Medema M.H."/>
            <person name="Devos D.P."/>
            <person name="Kaster A.-K."/>
            <person name="Ovreas L."/>
            <person name="Rohde M."/>
            <person name="Galperin M.Y."/>
            <person name="Jogler C."/>
        </authorList>
    </citation>
    <scope>NUCLEOTIDE SEQUENCE [LARGE SCALE GENOMIC DNA]</scope>
    <source>
        <strain evidence="1 2">K23_9</strain>
    </source>
</reference>
<keyword evidence="2" id="KW-1185">Reference proteome</keyword>
<organism evidence="1 2">
    <name type="scientific">Stieleria marina</name>
    <dbReference type="NCBI Taxonomy" id="1930275"/>
    <lineage>
        <taxon>Bacteria</taxon>
        <taxon>Pseudomonadati</taxon>
        <taxon>Planctomycetota</taxon>
        <taxon>Planctomycetia</taxon>
        <taxon>Pirellulales</taxon>
        <taxon>Pirellulaceae</taxon>
        <taxon>Stieleria</taxon>
    </lineage>
</organism>
<sequence>MYPPNSLDTAAWPARRSRTRRIYRGAGWLALGLFVLTGCSKDEMKKMATSVQQTTQDLAAQSQDYIQGAVEAVEEQLPSTGSLSLRIEPPLEIESANVEIIKIGDGRSNVVQLATYDTDSGPSSYPSVLLHGQTAADSPAALAGQTVGCDLYVQQSSGGAILMSPPGSSVQVTFGQFDQESGTLKASVGSSRLISSDRSKVNLNGGNVVAVIRGAGN</sequence>
<protein>
    <submittedName>
        <fullName evidence="1">Uncharacterized protein</fullName>
    </submittedName>
</protein>
<evidence type="ECO:0000313" key="1">
    <source>
        <dbReference type="EMBL" id="QDT13648.1"/>
    </source>
</evidence>
<gene>
    <name evidence="1" type="ORF">K239x_56680</name>
</gene>